<dbReference type="Pfam" id="PF02467">
    <property type="entry name" value="Whib"/>
    <property type="match status" value="1"/>
</dbReference>
<comment type="cofactor">
    <cofactor evidence="1">
        <name>[4Fe-4S] cluster</name>
        <dbReference type="ChEBI" id="CHEBI:49883"/>
    </cofactor>
</comment>
<organism evidence="14 15">
    <name type="scientific">Acidiferrimicrobium australe</name>
    <dbReference type="NCBI Taxonomy" id="2664430"/>
    <lineage>
        <taxon>Bacteria</taxon>
        <taxon>Bacillati</taxon>
        <taxon>Actinomycetota</taxon>
        <taxon>Acidimicrobiia</taxon>
        <taxon>Acidimicrobiales</taxon>
        <taxon>Acidimicrobiaceae</taxon>
        <taxon>Acidiferrimicrobium</taxon>
    </lineage>
</organism>
<evidence type="ECO:0000259" key="13">
    <source>
        <dbReference type="PROSITE" id="PS51674"/>
    </source>
</evidence>
<keyword evidence="10" id="KW-1015">Disulfide bond</keyword>
<feature type="domain" description="4Fe-4S Wbl-type" evidence="13">
    <location>
        <begin position="145"/>
        <end position="204"/>
    </location>
</feature>
<keyword evidence="7" id="KW-0411">Iron-sulfur</keyword>
<reference evidence="14 15" key="1">
    <citation type="submission" date="2019-11" db="EMBL/GenBank/DDBJ databases">
        <title>Acidiferrimicrobium australis gen. nov., sp. nov., an acidophilic and obligately heterotrophic, member of the Actinobacteria that catalyses dissimilatory oxido- reduction of iron isolated from metal-rich acidic water in Chile.</title>
        <authorList>
            <person name="Gonzalez D."/>
            <person name="Huber K."/>
            <person name="Hedrich S."/>
            <person name="Rojas-Villalobos C."/>
            <person name="Quatrini R."/>
            <person name="Dinamarca M.A."/>
            <person name="Schwarz A."/>
            <person name="Canales C."/>
            <person name="Nancucheo I."/>
        </authorList>
    </citation>
    <scope>NUCLEOTIDE SEQUENCE [LARGE SCALE GENOMIC DNA]</scope>
    <source>
        <strain evidence="14 15">USS-CCA1</strain>
    </source>
</reference>
<keyword evidence="6" id="KW-0408">Iron</keyword>
<dbReference type="Proteomes" id="UP000437736">
    <property type="component" value="Unassembled WGS sequence"/>
</dbReference>
<evidence type="ECO:0000256" key="4">
    <source>
        <dbReference type="ARBA" id="ARBA00022485"/>
    </source>
</evidence>
<gene>
    <name evidence="14" type="ORF">GHK86_04045</name>
</gene>
<evidence type="ECO:0000313" key="15">
    <source>
        <dbReference type="Proteomes" id="UP000437736"/>
    </source>
</evidence>
<evidence type="ECO:0000256" key="1">
    <source>
        <dbReference type="ARBA" id="ARBA00001966"/>
    </source>
</evidence>
<dbReference type="EMBL" id="WJHE01000169">
    <property type="protein sequence ID" value="MST31898.1"/>
    <property type="molecule type" value="Genomic_DNA"/>
</dbReference>
<keyword evidence="4" id="KW-0004">4Fe-4S</keyword>
<comment type="similarity">
    <text evidence="3">Belongs to the WhiB family.</text>
</comment>
<dbReference type="PROSITE" id="PS51674">
    <property type="entry name" value="4FE4S_WBL"/>
    <property type="match status" value="1"/>
</dbReference>
<dbReference type="InterPro" id="IPR034768">
    <property type="entry name" value="4FE4S_WBL"/>
</dbReference>
<feature type="compositionally biased region" description="Basic residues" evidence="12">
    <location>
        <begin position="33"/>
        <end position="60"/>
    </location>
</feature>
<sequence length="217" mass="23700">MPAVGGAEGGRGRCPRSPAGSLPRPPVALLQRDRRHRARSHHPGGRSGRRRHRRGRHGRGARLLAPDHPADPRRCPGHRGPGRCRRDAHRRTGALAAPAARPRGWLLPRLTDPHTSYSSWDDETSDLAELLELLDQRPTWHRHAACRGGMEGVDWFAPGAAGIERAKEACGDCPVLDECRAWALEQGPELHGVWGALSKQDRSAINGPGKAGRRRAA</sequence>
<keyword evidence="9" id="KW-0238">DNA-binding</keyword>
<evidence type="ECO:0000256" key="12">
    <source>
        <dbReference type="SAM" id="MobiDB-lite"/>
    </source>
</evidence>
<evidence type="ECO:0000256" key="3">
    <source>
        <dbReference type="ARBA" id="ARBA00006597"/>
    </source>
</evidence>
<keyword evidence="8" id="KW-0805">Transcription regulation</keyword>
<feature type="region of interest" description="Disordered" evidence="12">
    <location>
        <begin position="1"/>
        <end position="97"/>
    </location>
</feature>
<comment type="subcellular location">
    <subcellularLocation>
        <location evidence="2">Cytoplasm</location>
    </subcellularLocation>
</comment>
<dbReference type="PANTHER" id="PTHR38839">
    <property type="entry name" value="TRANSCRIPTIONAL REGULATOR WHID-RELATED"/>
    <property type="match status" value="1"/>
</dbReference>
<comment type="caution">
    <text evidence="14">The sequence shown here is derived from an EMBL/GenBank/DDBJ whole genome shotgun (WGS) entry which is preliminary data.</text>
</comment>
<evidence type="ECO:0000256" key="9">
    <source>
        <dbReference type="ARBA" id="ARBA00023125"/>
    </source>
</evidence>
<feature type="compositionally biased region" description="Basic residues" evidence="12">
    <location>
        <begin position="75"/>
        <end position="92"/>
    </location>
</feature>
<accession>A0ABW9QU35</accession>
<dbReference type="InterPro" id="IPR003482">
    <property type="entry name" value="Whib"/>
</dbReference>
<evidence type="ECO:0000256" key="6">
    <source>
        <dbReference type="ARBA" id="ARBA00023004"/>
    </source>
</evidence>
<keyword evidence="11" id="KW-0804">Transcription</keyword>
<keyword evidence="5" id="KW-0479">Metal-binding</keyword>
<evidence type="ECO:0000256" key="7">
    <source>
        <dbReference type="ARBA" id="ARBA00023014"/>
    </source>
</evidence>
<keyword evidence="15" id="KW-1185">Reference proteome</keyword>
<evidence type="ECO:0000256" key="2">
    <source>
        <dbReference type="ARBA" id="ARBA00004496"/>
    </source>
</evidence>
<evidence type="ECO:0000313" key="14">
    <source>
        <dbReference type="EMBL" id="MST31898.1"/>
    </source>
</evidence>
<protein>
    <recommendedName>
        <fullName evidence="13">4Fe-4S Wbl-type domain-containing protein</fullName>
    </recommendedName>
</protein>
<evidence type="ECO:0000256" key="11">
    <source>
        <dbReference type="ARBA" id="ARBA00023163"/>
    </source>
</evidence>
<evidence type="ECO:0000256" key="5">
    <source>
        <dbReference type="ARBA" id="ARBA00022723"/>
    </source>
</evidence>
<evidence type="ECO:0000256" key="10">
    <source>
        <dbReference type="ARBA" id="ARBA00023157"/>
    </source>
</evidence>
<name>A0ABW9QU35_9ACTN</name>
<evidence type="ECO:0000256" key="8">
    <source>
        <dbReference type="ARBA" id="ARBA00023015"/>
    </source>
</evidence>
<proteinExistence type="inferred from homology"/>